<evidence type="ECO:0000256" key="4">
    <source>
        <dbReference type="PROSITE-ProRule" id="PRU00409"/>
    </source>
</evidence>
<dbReference type="PANTHER" id="PTHR43334:SF1">
    <property type="entry name" value="3-HYDROXYPROPIONATE--COA LIGASE [ADP-FORMING]"/>
    <property type="match status" value="1"/>
</dbReference>
<dbReference type="PANTHER" id="PTHR43334">
    <property type="entry name" value="ACETATE--COA LIGASE [ADP-FORMING]"/>
    <property type="match status" value="1"/>
</dbReference>
<evidence type="ECO:0000313" key="7">
    <source>
        <dbReference type="Proteomes" id="UP000183994"/>
    </source>
</evidence>
<evidence type="ECO:0000313" key="6">
    <source>
        <dbReference type="EMBL" id="SHI54715.1"/>
    </source>
</evidence>
<dbReference type="Proteomes" id="UP000183994">
    <property type="component" value="Unassembled WGS sequence"/>
</dbReference>
<dbReference type="Gene3D" id="3.40.50.261">
    <property type="entry name" value="Succinyl-CoA synthetase domains"/>
    <property type="match status" value="2"/>
</dbReference>
<proteinExistence type="predicted"/>
<name>A0A1M6C103_9BACT</name>
<dbReference type="GO" id="GO:0046872">
    <property type="term" value="F:metal ion binding"/>
    <property type="evidence" value="ECO:0007669"/>
    <property type="project" value="InterPro"/>
</dbReference>
<keyword evidence="7" id="KW-1185">Reference proteome</keyword>
<sequence>MLNVAELLDCVKKEERASLTEAESKTLLSAYGIPVVEEAVVAEEDEAASQAQKMGFPVVLKGHGARLTHKTERGLVKVNLRSDFEVIQAYRQIKGAAGEDWEGCLIQPLIEGKREFAAGLVRDPQFGPTVMFGLGGVFTEALGDATFRIAPFSGTQAEVMLDEIKSSKLLGAFRGEEKADREALKQTLLGLARLGLEHPEIKEVDINPLIVTPDGKVKAVDALVVLDENADASTRPAFSEEEQEQWIQETRQALHRAFNAESVAVVGATKPNISGFAGMFGCMHLFGFKGRLYPINPKLDEIYGIKAYPNLTALPEKVDLVIVSVPAPVVPGVLRECAATGNKTVHIFTAGFKESGEEEGVRLQEEMKQIAVEGGLRVIGPNCMGFYVPNRRMLTWQKASKKSGPIALISQSGGNAQEITHYATGRYGIGFNKVVSYGNALTVESADFLDYLAGDDETEIITMYLEGLKDGRRFFKLAEETNKKKPVVIYKGGLSETGAQAVSSHTGALAGGPKIWHSFFRQTGCVLVESVEELAEVAMAFHYLPETKGPRTAVLGYGGGAGVSVADNCAKLGLALPDFSEELLGKLREIIPPAGTIIRNPIDAMIAYFDFDVMGKIFKLMAESDEIDNVLMSIPLDWLFNKEEGGGYIETLTRYVADEGVKQLGGKPFIATWRQYIPSEKIRGWAPVMEKILLGAGIPVYEGMARGINAMAKVTAYYGFHAKNK</sequence>
<feature type="domain" description="ATP-grasp" evidence="5">
    <location>
        <begin position="25"/>
        <end position="234"/>
    </location>
</feature>
<dbReference type="InterPro" id="IPR013815">
    <property type="entry name" value="ATP_grasp_subdomain_1"/>
</dbReference>
<dbReference type="AlphaFoldDB" id="A0A1M6C103"/>
<evidence type="ECO:0000259" key="5">
    <source>
        <dbReference type="PROSITE" id="PS50975"/>
    </source>
</evidence>
<dbReference type="InterPro" id="IPR011761">
    <property type="entry name" value="ATP-grasp"/>
</dbReference>
<dbReference type="Gene3D" id="3.30.1490.20">
    <property type="entry name" value="ATP-grasp fold, A domain"/>
    <property type="match status" value="1"/>
</dbReference>
<dbReference type="EMBL" id="FQZU01000001">
    <property type="protein sequence ID" value="SHI54715.1"/>
    <property type="molecule type" value="Genomic_DNA"/>
</dbReference>
<dbReference type="InterPro" id="IPR036291">
    <property type="entry name" value="NAD(P)-bd_dom_sf"/>
</dbReference>
<accession>A0A1M6C103</accession>
<dbReference type="InterPro" id="IPR032875">
    <property type="entry name" value="Succ_CoA_lig_flav_dom"/>
</dbReference>
<keyword evidence="1" id="KW-0436">Ligase</keyword>
<dbReference type="InterPro" id="IPR016102">
    <property type="entry name" value="Succinyl-CoA_synth-like"/>
</dbReference>
<dbReference type="InterPro" id="IPR003781">
    <property type="entry name" value="CoA-bd"/>
</dbReference>
<keyword evidence="2 4" id="KW-0547">Nucleotide-binding</keyword>
<dbReference type="GO" id="GO:0016874">
    <property type="term" value="F:ligase activity"/>
    <property type="evidence" value="ECO:0007669"/>
    <property type="project" value="UniProtKB-KW"/>
</dbReference>
<protein>
    <submittedName>
        <fullName evidence="6">Acyl-CoA synthetase (NDP forming)</fullName>
    </submittedName>
</protein>
<evidence type="ECO:0000256" key="1">
    <source>
        <dbReference type="ARBA" id="ARBA00022598"/>
    </source>
</evidence>
<organism evidence="6 7">
    <name type="scientific">Desulfatibacillum alkenivorans DSM 16219</name>
    <dbReference type="NCBI Taxonomy" id="1121393"/>
    <lineage>
        <taxon>Bacteria</taxon>
        <taxon>Pseudomonadati</taxon>
        <taxon>Thermodesulfobacteriota</taxon>
        <taxon>Desulfobacteria</taxon>
        <taxon>Desulfobacterales</taxon>
        <taxon>Desulfatibacillaceae</taxon>
        <taxon>Desulfatibacillum</taxon>
    </lineage>
</organism>
<dbReference type="Pfam" id="PF13549">
    <property type="entry name" value="ATP-grasp_5"/>
    <property type="match status" value="1"/>
</dbReference>
<dbReference type="RefSeq" id="WP_073471872.1">
    <property type="nucleotide sequence ID" value="NZ_FQZU01000001.1"/>
</dbReference>
<dbReference type="PROSITE" id="PS50975">
    <property type="entry name" value="ATP_GRASP"/>
    <property type="match status" value="1"/>
</dbReference>
<dbReference type="OrthoDB" id="9791027at2"/>
<dbReference type="Gene3D" id="3.30.470.20">
    <property type="entry name" value="ATP-grasp fold, B domain"/>
    <property type="match status" value="1"/>
</dbReference>
<dbReference type="InterPro" id="IPR051538">
    <property type="entry name" value="Acyl-CoA_Synth/Transferase"/>
</dbReference>
<evidence type="ECO:0000256" key="2">
    <source>
        <dbReference type="ARBA" id="ARBA00022741"/>
    </source>
</evidence>
<dbReference type="Gene3D" id="3.40.50.720">
    <property type="entry name" value="NAD(P)-binding Rossmann-like Domain"/>
    <property type="match status" value="1"/>
</dbReference>
<keyword evidence="3 4" id="KW-0067">ATP-binding</keyword>
<dbReference type="Pfam" id="PF13607">
    <property type="entry name" value="Succ_CoA_lig"/>
    <property type="match status" value="1"/>
</dbReference>
<dbReference type="SUPFAM" id="SSF52210">
    <property type="entry name" value="Succinyl-CoA synthetase domains"/>
    <property type="match status" value="2"/>
</dbReference>
<dbReference type="Pfam" id="PF13380">
    <property type="entry name" value="CoA_binding_2"/>
    <property type="match status" value="1"/>
</dbReference>
<dbReference type="SUPFAM" id="SSF51735">
    <property type="entry name" value="NAD(P)-binding Rossmann-fold domains"/>
    <property type="match status" value="1"/>
</dbReference>
<dbReference type="SMART" id="SM00881">
    <property type="entry name" value="CoA_binding"/>
    <property type="match status" value="1"/>
</dbReference>
<dbReference type="GO" id="GO:0005524">
    <property type="term" value="F:ATP binding"/>
    <property type="evidence" value="ECO:0007669"/>
    <property type="project" value="UniProtKB-UniRule"/>
</dbReference>
<dbReference type="STRING" id="1121393.SAMN02745216_00122"/>
<dbReference type="SUPFAM" id="SSF56059">
    <property type="entry name" value="Glutathione synthetase ATP-binding domain-like"/>
    <property type="match status" value="1"/>
</dbReference>
<evidence type="ECO:0000256" key="3">
    <source>
        <dbReference type="ARBA" id="ARBA00022840"/>
    </source>
</evidence>
<reference evidence="7" key="1">
    <citation type="submission" date="2016-11" db="EMBL/GenBank/DDBJ databases">
        <authorList>
            <person name="Varghese N."/>
            <person name="Submissions S."/>
        </authorList>
    </citation>
    <scope>NUCLEOTIDE SEQUENCE [LARGE SCALE GENOMIC DNA]</scope>
    <source>
        <strain evidence="7">DSM 16219</strain>
    </source>
</reference>
<gene>
    <name evidence="6" type="ORF">SAMN02745216_00122</name>
</gene>